<reference evidence="3" key="1">
    <citation type="submission" date="2020-06" db="EMBL/GenBank/DDBJ databases">
        <title>Characterization of fructooligosaccharide metabolism and fructooligosaccharide-degrading enzymes in human commensal butyrate producers.</title>
        <authorList>
            <person name="Tanno H."/>
            <person name="Fujii T."/>
            <person name="Hirano K."/>
            <person name="Maeno S."/>
            <person name="Tonozuka T."/>
            <person name="Sakamoto M."/>
            <person name="Ohkuma M."/>
            <person name="Tochio T."/>
            <person name="Endo A."/>
        </authorList>
    </citation>
    <scope>NUCLEOTIDE SEQUENCE</scope>
    <source>
        <strain evidence="3">JCM 31265</strain>
    </source>
</reference>
<accession>A0AAI9K515</accession>
<feature type="chain" id="PRO_5042485402" description="Fibronectin type-III domain-containing protein" evidence="1">
    <location>
        <begin position="27"/>
        <end position="2080"/>
    </location>
</feature>
<proteinExistence type="predicted"/>
<dbReference type="Gene3D" id="2.160.20.110">
    <property type="match status" value="2"/>
</dbReference>
<dbReference type="SUPFAM" id="SSF49373">
    <property type="entry name" value="Invasin/intimin cell-adhesion fragments"/>
    <property type="match status" value="2"/>
</dbReference>
<dbReference type="Gene3D" id="2.60.40.10">
    <property type="entry name" value="Immunoglobulins"/>
    <property type="match status" value="1"/>
</dbReference>
<dbReference type="InterPro" id="IPR013783">
    <property type="entry name" value="Ig-like_fold"/>
</dbReference>
<organism evidence="3 4">
    <name type="scientific">Coprococcus eutactus</name>
    <dbReference type="NCBI Taxonomy" id="33043"/>
    <lineage>
        <taxon>Bacteria</taxon>
        <taxon>Bacillati</taxon>
        <taxon>Bacillota</taxon>
        <taxon>Clostridia</taxon>
        <taxon>Lachnospirales</taxon>
        <taxon>Lachnospiraceae</taxon>
        <taxon>Coprococcus</taxon>
    </lineage>
</organism>
<dbReference type="Proteomes" id="UP000660047">
    <property type="component" value="Unassembled WGS sequence"/>
</dbReference>
<evidence type="ECO:0000259" key="2">
    <source>
        <dbReference type="PROSITE" id="PS50853"/>
    </source>
</evidence>
<name>A0AAI9K515_9FIRM</name>
<dbReference type="InterPro" id="IPR003961">
    <property type="entry name" value="FN3_dom"/>
</dbReference>
<dbReference type="Gene3D" id="2.170.130.30">
    <property type="match status" value="1"/>
</dbReference>
<feature type="domain" description="Fibronectin type-III" evidence="2">
    <location>
        <begin position="1988"/>
        <end position="2080"/>
    </location>
</feature>
<dbReference type="PROSITE" id="PS50853">
    <property type="entry name" value="FN3"/>
    <property type="match status" value="1"/>
</dbReference>
<dbReference type="RefSeq" id="WP_242859667.1">
    <property type="nucleotide sequence ID" value="NZ_BLYL01000023.1"/>
</dbReference>
<keyword evidence="1" id="KW-0732">Signal</keyword>
<evidence type="ECO:0000313" key="3">
    <source>
        <dbReference type="EMBL" id="GFO95618.1"/>
    </source>
</evidence>
<evidence type="ECO:0000256" key="1">
    <source>
        <dbReference type="SAM" id="SignalP"/>
    </source>
</evidence>
<dbReference type="InterPro" id="IPR036116">
    <property type="entry name" value="FN3_sf"/>
</dbReference>
<dbReference type="SUPFAM" id="SSF49265">
    <property type="entry name" value="Fibronectin type III"/>
    <property type="match status" value="1"/>
</dbReference>
<dbReference type="InterPro" id="IPR003343">
    <property type="entry name" value="Big_2"/>
</dbReference>
<dbReference type="InterPro" id="IPR008964">
    <property type="entry name" value="Invasin/intimin_cell_adhesion"/>
</dbReference>
<evidence type="ECO:0000313" key="4">
    <source>
        <dbReference type="Proteomes" id="UP000660047"/>
    </source>
</evidence>
<sequence>MKRIRTLMLSFLLACAVLVAPFASNASWGYVQAAAAESDGEVDYSTEYVVLSLEGFTLGQGFYIEPERMSYKEIGEVWKEEGIDIDLSKLTVSQATYAFFKKEGLETEPSGTDKYNSSSYYLANVKGIDKGAANVPQELKDAYQKKNGKALELKDKTGKDLGQFDYFSMSGWMNTVDNRMGNVGAGEYQVDSAAGVDNTHVIRWQFTLADYGADLGYGYNPDKNTFDSEYAYYETQDKTELYVLYAEHADEIAKDEALCEEVQAVMTDLTATADEVQAVEKKISGDKRNTVSVTMNYSAPYMTLADSEGNEIEVGEPDGSKYTLELEPGTYRLSAYQKSGDEKTDMGSIDLVVTDDPQQSYSIYSITDIACTGYDTVDGNKKYWKEDVDYTVTGKVMSPDNVDRHAEFVKTREGSDDAWAKYAGLFYYADMVSVTYDPVGDRADDYISKTVSNTLTSNRSYGYSVALAAAKTVEFTVPEGTELRVGTLSTYYIYKDEAGIKIDSKDAGYDTYKYKLGSGITYYYRVTGGEGVTYWNWFSTTTDAEYKVTAEDMYIGDSTYGPGTVVHDMSANSSDVADIYMTSNEKGYIAMQKGDKYHLECFRNWQAIEGIMNAKSAEPDYHYTVIDENGNPSSDVISVVPGEHSEIAEIEAKSEGTAILLVTYDAEINKPGMGGSFFSAIWPENTGVVVFTVGNDGSDIQTNMTLNAGRNTETAKTAVDNLDAQIDVLYYLEGAAGAEYTFTPEDGVAVSVLHPQITGNKLTYSGFTTADVKKNDDGSYTVSGLTEGSNIIKVTKDGVSTYQVVRAKEVPVSYTYKNADGDEISADELRAGDTIEVSYGKRTEDGKKAYDGLYIPANKLAGIYNMAGTIKLSDGEGNEFSGASNQYAFASYPAAQTVTVKIPQYFAGDEYTLSGVLYEGGFGSPYGSHREVRHATGKPVQMAASVRVAYLGSLPDMSFKLAKTDFVQVKLDVVDGATNEAVEGYKVSIKDTEGNPVTVKDGSFNGLAGRQYNYTMKCAGYMYAEGTFEIPEDTSGEMSQTISLTASSATAWDGESKTEPEQVDGVYQISTGAELYWFENEVNVNKKVDINAVLTADINLAGYSWTPIGTSGAIYMGSFDGQGHTISNLYQNDIGYSGIFGQAGARISSLTVEGTIIMSTKTAAGAVVGYLYQGTTDAPARVAGCTSKVNITYTGTNTSASIGGLVGYCNTNKISNTVIENCVNHGTIKAENGGTVGGIIGSMSSRNICVQNSTNYGDITAKTNVGGILGSHNEYYPQDPGCKIISCYNAGTITGQTNAGGIAGVFKGNTSNDAGVEITDCYSAGTVNGSDTATTGVFAGYSEDLTISGSAYSCTAAADESITEDQASYVSAANIEAVKKLTVDTVTKINDGEAILNVAPAAEIMANVPLTAEDGEFVETYKKVRTVIDGVTIFNIGVYDYTASAAGINGASKDGVILENTKVEAASAVDAVKRALDNAGIAYDIQESAYGPYIVSVNGLASVADYSMSGWMLSYNGDDFDNGGLGSLDAKDNDTIELHYELTGADVAASFSGLPTFESMTIDGTEITFTTETEYDENWNSIYTYKANGEVLNGTGTKADPFEVGVVLPESADLVKLDMTYKTTADGHYVVVDGLSAKINLTNDVVCRITSRGGRTAWYKIMAVTALTEDNTKLEIADAEYTGEELTPEVTVYVNDKKLDPSSYEVTYSDNVNAGKGTCTVKGTGKFSGTIQGEFEIKKSTKTITTEKTEIEVLENAEPFDLEVTGQGTLTFASSAPEVAEVDPETGRVTVKAVGETEITVSSEGTENYEAGQIVIKITVKEVPVEPEEPDTKVTLTKDNTVIEVADVTYTGKAQKPEVTVTVDGKKLEAADYTASYANNVNAGTAKVTITGKNDYTGSVEQTFKINKADQTVTGNTLYVYNRYITVKAAGKGTVTYSSTNKNIAIVNSKSGLVRTKKPGRVQIKITVSGNSNYNKASGIVTLIVTPAKSSITKLASNSSRSLKVTYKKVSGATGYQITYATNKNFKSAKTKYVSAKYGSATIKNLAKNKRYYVRVRAYKTINGKRYMGLGSSVKSVKVK</sequence>
<gene>
    <name evidence="3" type="ORF">COEU31_26640</name>
</gene>
<dbReference type="Gene3D" id="2.60.40.1080">
    <property type="match status" value="2"/>
</dbReference>
<protein>
    <recommendedName>
        <fullName evidence="2">Fibronectin type-III domain-containing protein</fullName>
    </recommendedName>
</protein>
<feature type="signal peptide" evidence="1">
    <location>
        <begin position="1"/>
        <end position="26"/>
    </location>
</feature>
<comment type="caution">
    <text evidence="3">The sequence shown here is derived from an EMBL/GenBank/DDBJ whole genome shotgun (WGS) entry which is preliminary data.</text>
</comment>
<dbReference type="EMBL" id="BLYL01000023">
    <property type="protein sequence ID" value="GFO95618.1"/>
    <property type="molecule type" value="Genomic_DNA"/>
</dbReference>
<dbReference type="SMART" id="SM00635">
    <property type="entry name" value="BID_2"/>
    <property type="match status" value="2"/>
</dbReference>